<feature type="transmembrane region" description="Helical" evidence="1">
    <location>
        <begin position="127"/>
        <end position="151"/>
    </location>
</feature>
<feature type="transmembrane region" description="Helical" evidence="1">
    <location>
        <begin position="214"/>
        <end position="234"/>
    </location>
</feature>
<feature type="transmembrane region" description="Helical" evidence="1">
    <location>
        <begin position="246"/>
        <end position="264"/>
    </location>
</feature>
<dbReference type="RefSeq" id="WP_118483970.1">
    <property type="nucleotide sequence ID" value="NZ_CAUELD010000097.1"/>
</dbReference>
<keyword evidence="3" id="KW-1185">Reference proteome</keyword>
<feature type="transmembrane region" description="Helical" evidence="1">
    <location>
        <begin position="171"/>
        <end position="194"/>
    </location>
</feature>
<comment type="caution">
    <text evidence="2">The sequence shown here is derived from an EMBL/GenBank/DDBJ whole genome shotgun (WGS) entry which is preliminary data.</text>
</comment>
<accession>A0A412GS65</accession>
<evidence type="ECO:0000313" key="2">
    <source>
        <dbReference type="EMBL" id="RGR97623.1"/>
    </source>
</evidence>
<proteinExistence type="predicted"/>
<dbReference type="PROSITE" id="PS51257">
    <property type="entry name" value="PROKAR_LIPOPROTEIN"/>
    <property type="match status" value="1"/>
</dbReference>
<feature type="transmembrane region" description="Helical" evidence="1">
    <location>
        <begin position="270"/>
        <end position="287"/>
    </location>
</feature>
<keyword evidence="1" id="KW-0472">Membrane</keyword>
<reference evidence="2 3" key="1">
    <citation type="submission" date="2018-08" db="EMBL/GenBank/DDBJ databases">
        <title>A genome reference for cultivated species of the human gut microbiota.</title>
        <authorList>
            <person name="Zou Y."/>
            <person name="Xue W."/>
            <person name="Luo G."/>
        </authorList>
    </citation>
    <scope>NUCLEOTIDE SEQUENCE [LARGE SCALE GENOMIC DNA]</scope>
    <source>
        <strain evidence="2 3">AF24-2</strain>
    </source>
</reference>
<dbReference type="Proteomes" id="UP000285864">
    <property type="component" value="Unassembled WGS sequence"/>
</dbReference>
<dbReference type="AlphaFoldDB" id="A0A412GS65"/>
<evidence type="ECO:0008006" key="4">
    <source>
        <dbReference type="Google" id="ProtNLM"/>
    </source>
</evidence>
<gene>
    <name evidence="2" type="ORF">DWY20_06430</name>
</gene>
<sequence>MQKSKYILILLLLVGLVACYYHPDLPADGTSENKTDSVPEALHKRAYALSSNFEVEADTLWLHQLPFMDTISVVKGNQLVVAEFDVHPQDSVDSVWVKVARDQETIGWIQEHKLLENIVPIDPISQFIHLFSSSHTLPFFLVLAVFFLWFVYRAVQRKQIKLIGLNDIDSVFPIILSFLLAVAATVYNSIQHFVPETWEHYYYDPTLNPFDVPFILGLFIVCVGMILLFGVAMLDDLFHQVKLETAFFYLLGLASYCIFLYIFFTCIWVYAAYICLAVYAVWCIERLKKSDKYPYACGACGAKMRTKGICPHCGALNE</sequence>
<evidence type="ECO:0000313" key="3">
    <source>
        <dbReference type="Proteomes" id="UP000285864"/>
    </source>
</evidence>
<keyword evidence="1" id="KW-1133">Transmembrane helix</keyword>
<evidence type="ECO:0000256" key="1">
    <source>
        <dbReference type="SAM" id="Phobius"/>
    </source>
</evidence>
<keyword evidence="1" id="KW-0812">Transmembrane</keyword>
<name>A0A412GS65_9BACT</name>
<dbReference type="EMBL" id="QRUU01000020">
    <property type="protein sequence ID" value="RGR97623.1"/>
    <property type="molecule type" value="Genomic_DNA"/>
</dbReference>
<protein>
    <recommendedName>
        <fullName evidence="4">Zinc ribbon domain-containing protein</fullName>
    </recommendedName>
</protein>
<organism evidence="2 3">
    <name type="scientific">Phocaeicola coprocola</name>
    <dbReference type="NCBI Taxonomy" id="310298"/>
    <lineage>
        <taxon>Bacteria</taxon>
        <taxon>Pseudomonadati</taxon>
        <taxon>Bacteroidota</taxon>
        <taxon>Bacteroidia</taxon>
        <taxon>Bacteroidales</taxon>
        <taxon>Bacteroidaceae</taxon>
        <taxon>Phocaeicola</taxon>
    </lineage>
</organism>